<evidence type="ECO:0000256" key="2">
    <source>
        <dbReference type="ARBA" id="ARBA00022448"/>
    </source>
</evidence>
<keyword evidence="4 7" id="KW-0812">Transmembrane</keyword>
<dbReference type="InterPro" id="IPR000515">
    <property type="entry name" value="MetI-like"/>
</dbReference>
<keyword evidence="2 7" id="KW-0813">Transport</keyword>
<dbReference type="AlphaFoldDB" id="A0A0D8B9F7"/>
<dbReference type="PROSITE" id="PS50928">
    <property type="entry name" value="ABC_TM1"/>
    <property type="match status" value="1"/>
</dbReference>
<dbReference type="PANTHER" id="PTHR43386:SF25">
    <property type="entry name" value="PEPTIDE ABC TRANSPORTER PERMEASE PROTEIN"/>
    <property type="match status" value="1"/>
</dbReference>
<dbReference type="PATRIC" id="fig|1502723.3.peg.4839"/>
<dbReference type="SUPFAM" id="SSF161098">
    <property type="entry name" value="MetI-like"/>
    <property type="match status" value="1"/>
</dbReference>
<feature type="transmembrane region" description="Helical" evidence="7">
    <location>
        <begin position="110"/>
        <end position="132"/>
    </location>
</feature>
<proteinExistence type="inferred from homology"/>
<evidence type="ECO:0000259" key="9">
    <source>
        <dbReference type="PROSITE" id="PS50928"/>
    </source>
</evidence>
<name>A0A0D8B9F7_9ACTN</name>
<comment type="similarity">
    <text evidence="7">Belongs to the binding-protein-dependent transport system permease family.</text>
</comment>
<feature type="domain" description="ABC transmembrane type-1" evidence="9">
    <location>
        <begin position="106"/>
        <end position="295"/>
    </location>
</feature>
<feature type="transmembrane region" description="Helical" evidence="7">
    <location>
        <begin position="227"/>
        <end position="252"/>
    </location>
</feature>
<feature type="region of interest" description="Disordered" evidence="8">
    <location>
        <begin position="1"/>
        <end position="32"/>
    </location>
</feature>
<dbReference type="RefSeq" id="WP_236706466.1">
    <property type="nucleotide sequence ID" value="NZ_JYFN01000050.1"/>
</dbReference>
<feature type="transmembrane region" description="Helical" evidence="7">
    <location>
        <begin position="272"/>
        <end position="298"/>
    </location>
</feature>
<dbReference type="EMBL" id="JYFN01000050">
    <property type="protein sequence ID" value="KJE20811.1"/>
    <property type="molecule type" value="Genomic_DNA"/>
</dbReference>
<protein>
    <submittedName>
        <fullName evidence="10">ABC-type dipeptide/oligopeptide/nickel transport system, permease component</fullName>
    </submittedName>
</protein>
<sequence length="308" mass="32042">MTVTPVDPTGLPPGGASPGTPVGASASTSTSTRGRWPWLRVSRPGVVLSFAFLLVLVLASFWPHLFTGTDPNAADISQTLRGPGSGHLLGTDQNGRDIYARIVHGTRLSLWIGLSASALALVVGAAVGVAAAQGGRVLGAVTDWLLSVFLSIPGLLLALLVIAMLGPGTRNSIIGLSLIFTPGFARVVRGEVMRIRASVYLEAARALGWPKRQVIIRHLVPNALGPVLILATINVGGAISLGSTLSFLGLGPQPPTAEWGAMLSSSRTYFSVAWWPAIFPGIAITLAVLAITVAGQFLQARLEGRNAR</sequence>
<evidence type="ECO:0000313" key="10">
    <source>
        <dbReference type="EMBL" id="KJE20811.1"/>
    </source>
</evidence>
<evidence type="ECO:0000256" key="1">
    <source>
        <dbReference type="ARBA" id="ARBA00004651"/>
    </source>
</evidence>
<evidence type="ECO:0000256" key="3">
    <source>
        <dbReference type="ARBA" id="ARBA00022475"/>
    </source>
</evidence>
<evidence type="ECO:0000256" key="4">
    <source>
        <dbReference type="ARBA" id="ARBA00022692"/>
    </source>
</evidence>
<feature type="transmembrane region" description="Helical" evidence="7">
    <location>
        <begin position="171"/>
        <end position="188"/>
    </location>
</feature>
<reference evidence="11" key="1">
    <citation type="submission" date="2015-02" db="EMBL/GenBank/DDBJ databases">
        <title>Draft Genome of Frankia sp. CpI1-S.</title>
        <authorList>
            <person name="Oshone R.T."/>
            <person name="Ngom M."/>
            <person name="Ghodhbane-Gtari F."/>
            <person name="Gtari M."/>
            <person name="Morris K."/>
            <person name="Thomas K."/>
            <person name="Sen A."/>
            <person name="Tisa L.S."/>
        </authorList>
    </citation>
    <scope>NUCLEOTIDE SEQUENCE [LARGE SCALE GENOMIC DNA]</scope>
    <source>
        <strain evidence="11">CpI1-S</strain>
    </source>
</reference>
<keyword evidence="11" id="KW-1185">Reference proteome</keyword>
<dbReference type="PANTHER" id="PTHR43386">
    <property type="entry name" value="OLIGOPEPTIDE TRANSPORT SYSTEM PERMEASE PROTEIN APPC"/>
    <property type="match status" value="1"/>
</dbReference>
<comment type="subcellular location">
    <subcellularLocation>
        <location evidence="1 7">Cell membrane</location>
        <topology evidence="1 7">Multi-pass membrane protein</topology>
    </subcellularLocation>
</comment>
<evidence type="ECO:0000256" key="8">
    <source>
        <dbReference type="SAM" id="MobiDB-lite"/>
    </source>
</evidence>
<comment type="caution">
    <text evidence="10">The sequence shown here is derived from an EMBL/GenBank/DDBJ whole genome shotgun (WGS) entry which is preliminary data.</text>
</comment>
<evidence type="ECO:0000256" key="6">
    <source>
        <dbReference type="ARBA" id="ARBA00023136"/>
    </source>
</evidence>
<keyword evidence="6 7" id="KW-0472">Membrane</keyword>
<dbReference type="InterPro" id="IPR035906">
    <property type="entry name" value="MetI-like_sf"/>
</dbReference>
<dbReference type="GO" id="GO:0055085">
    <property type="term" value="P:transmembrane transport"/>
    <property type="evidence" value="ECO:0007669"/>
    <property type="project" value="InterPro"/>
</dbReference>
<dbReference type="GO" id="GO:0005886">
    <property type="term" value="C:plasma membrane"/>
    <property type="evidence" value="ECO:0007669"/>
    <property type="project" value="UniProtKB-SubCell"/>
</dbReference>
<reference evidence="10 11" key="2">
    <citation type="journal article" date="2016" name="Genome Announc.">
        <title>Permanent Draft Genome Sequences for Two Variants of Frankia sp. Strain CpI1, the First Frankia Strain Isolated from Root Nodules of Comptonia peregrina.</title>
        <authorList>
            <person name="Oshone R."/>
            <person name="Hurst S.G.IV."/>
            <person name="Abebe-Akele F."/>
            <person name="Simpson S."/>
            <person name="Morris K."/>
            <person name="Thomas W.K."/>
            <person name="Tisa L.S."/>
        </authorList>
    </citation>
    <scope>NUCLEOTIDE SEQUENCE [LARGE SCALE GENOMIC DNA]</scope>
    <source>
        <strain evidence="11">CpI1-S</strain>
    </source>
</reference>
<evidence type="ECO:0000256" key="5">
    <source>
        <dbReference type="ARBA" id="ARBA00022989"/>
    </source>
</evidence>
<gene>
    <name evidence="10" type="ORF">FF36_04859</name>
</gene>
<feature type="transmembrane region" description="Helical" evidence="7">
    <location>
        <begin position="144"/>
        <end position="165"/>
    </location>
</feature>
<organism evidence="10 11">
    <name type="scientific">Frankia torreyi</name>
    <dbReference type="NCBI Taxonomy" id="1856"/>
    <lineage>
        <taxon>Bacteria</taxon>
        <taxon>Bacillati</taxon>
        <taxon>Actinomycetota</taxon>
        <taxon>Actinomycetes</taxon>
        <taxon>Frankiales</taxon>
        <taxon>Frankiaceae</taxon>
        <taxon>Frankia</taxon>
    </lineage>
</organism>
<keyword evidence="5 7" id="KW-1133">Transmembrane helix</keyword>
<dbReference type="Pfam" id="PF00528">
    <property type="entry name" value="BPD_transp_1"/>
    <property type="match status" value="1"/>
</dbReference>
<keyword evidence="3" id="KW-1003">Cell membrane</keyword>
<dbReference type="Proteomes" id="UP000032545">
    <property type="component" value="Unassembled WGS sequence"/>
</dbReference>
<dbReference type="InterPro" id="IPR050366">
    <property type="entry name" value="BP-dependent_transpt_permease"/>
</dbReference>
<evidence type="ECO:0000313" key="11">
    <source>
        <dbReference type="Proteomes" id="UP000032545"/>
    </source>
</evidence>
<evidence type="ECO:0000256" key="7">
    <source>
        <dbReference type="RuleBase" id="RU363032"/>
    </source>
</evidence>
<accession>A0A0D8B9F7</accession>
<feature type="transmembrane region" description="Helical" evidence="7">
    <location>
        <begin position="45"/>
        <end position="62"/>
    </location>
</feature>
<dbReference type="Gene3D" id="1.10.3720.10">
    <property type="entry name" value="MetI-like"/>
    <property type="match status" value="1"/>
</dbReference>
<dbReference type="CDD" id="cd06261">
    <property type="entry name" value="TM_PBP2"/>
    <property type="match status" value="1"/>
</dbReference>